<comment type="caution">
    <text evidence="1">The sequence shown here is derived from an EMBL/GenBank/DDBJ whole genome shotgun (WGS) entry which is preliminary data.</text>
</comment>
<gene>
    <name evidence="1" type="ORF">EV639_102275</name>
</gene>
<dbReference type="EMBL" id="SLWP01000002">
    <property type="protein sequence ID" value="TCO38626.1"/>
    <property type="molecule type" value="Genomic_DNA"/>
</dbReference>
<reference evidence="1 2" key="1">
    <citation type="journal article" date="2015" name="Stand. Genomic Sci.">
        <title>Genomic Encyclopedia of Bacterial and Archaeal Type Strains, Phase III: the genomes of soil and plant-associated and newly described type strains.</title>
        <authorList>
            <person name="Whitman W.B."/>
            <person name="Woyke T."/>
            <person name="Klenk H.P."/>
            <person name="Zhou Y."/>
            <person name="Lilburn T.G."/>
            <person name="Beck B.J."/>
            <person name="De Vos P."/>
            <person name="Vandamme P."/>
            <person name="Eisen J.A."/>
            <person name="Garrity G."/>
            <person name="Hugenholtz P."/>
            <person name="Kyrpides N.C."/>
        </authorList>
    </citation>
    <scope>NUCLEOTIDE SEQUENCE [LARGE SCALE GENOMIC DNA]</scope>
    <source>
        <strain evidence="1 2">VKM Ac-2596</strain>
    </source>
</reference>
<organism evidence="1 2">
    <name type="scientific">Rathayibacter tanaceti</name>
    <dbReference type="NCBI Taxonomy" id="1671680"/>
    <lineage>
        <taxon>Bacteria</taxon>
        <taxon>Bacillati</taxon>
        <taxon>Actinomycetota</taxon>
        <taxon>Actinomycetes</taxon>
        <taxon>Micrococcales</taxon>
        <taxon>Microbacteriaceae</taxon>
        <taxon>Rathayibacter</taxon>
    </lineage>
</organism>
<keyword evidence="2" id="KW-1185">Reference proteome</keyword>
<proteinExistence type="predicted"/>
<protein>
    <submittedName>
        <fullName evidence="1">Uncharacterized protein</fullName>
    </submittedName>
</protein>
<name>A0ACD2XLW9_9MICO</name>
<sequence length="31" mass="3233">TVVTDDEQPDVEAAVGETTAVIDGTLLPCWS</sequence>
<evidence type="ECO:0000313" key="2">
    <source>
        <dbReference type="Proteomes" id="UP000295366"/>
    </source>
</evidence>
<accession>A0ACD2XLW9</accession>
<dbReference type="Proteomes" id="UP000295366">
    <property type="component" value="Unassembled WGS sequence"/>
</dbReference>
<evidence type="ECO:0000313" key="1">
    <source>
        <dbReference type="EMBL" id="TCO38626.1"/>
    </source>
</evidence>
<feature type="non-terminal residue" evidence="1">
    <location>
        <position position="1"/>
    </location>
</feature>